<dbReference type="EMBL" id="VSSQ01073831">
    <property type="protein sequence ID" value="MPN24845.1"/>
    <property type="molecule type" value="Genomic_DNA"/>
</dbReference>
<comment type="caution">
    <text evidence="1">The sequence shown here is derived from an EMBL/GenBank/DDBJ whole genome shotgun (WGS) entry which is preliminary data.</text>
</comment>
<gene>
    <name evidence="1" type="ORF">SDC9_172250</name>
</gene>
<evidence type="ECO:0000313" key="1">
    <source>
        <dbReference type="EMBL" id="MPN24845.1"/>
    </source>
</evidence>
<dbReference type="AlphaFoldDB" id="A0A645GDU4"/>
<protein>
    <submittedName>
        <fullName evidence="1">Uncharacterized protein</fullName>
    </submittedName>
</protein>
<reference evidence="1" key="1">
    <citation type="submission" date="2019-08" db="EMBL/GenBank/DDBJ databases">
        <authorList>
            <person name="Kucharzyk K."/>
            <person name="Murdoch R.W."/>
            <person name="Higgins S."/>
            <person name="Loffler F."/>
        </authorList>
    </citation>
    <scope>NUCLEOTIDE SEQUENCE</scope>
</reference>
<name>A0A645GDU4_9ZZZZ</name>
<accession>A0A645GDU4</accession>
<organism evidence="1">
    <name type="scientific">bioreactor metagenome</name>
    <dbReference type="NCBI Taxonomy" id="1076179"/>
    <lineage>
        <taxon>unclassified sequences</taxon>
        <taxon>metagenomes</taxon>
        <taxon>ecological metagenomes</taxon>
    </lineage>
</organism>
<proteinExistence type="predicted"/>
<sequence length="116" mass="12909">MQLCKHRVKTVADIREIGRGIPACKGHKRKVQHFVRPVADEHVLHREPIARGQCGAQRRGGGVRVKAQQLGLPGVCCRQHRRGGRVGRLVGVQLDILHVLRLLTGYILVQPRIGLV</sequence>